<dbReference type="RefSeq" id="WP_173585143.1">
    <property type="nucleotide sequence ID" value="NZ_WOTB01000057.1"/>
</dbReference>
<evidence type="ECO:0000313" key="3">
    <source>
        <dbReference type="EMBL" id="NHN86829.1"/>
    </source>
</evidence>
<sequence length="736" mass="77507">MMKYLRILGALVTFGSPLAAHAQFHPQQGLDGSTPVFMNGKPIGALGPMLITLQKEISATSALTATTLREIDVGQKAPRLTDSEIASLSNITADIMAQGHAYIGTAPLDYGLTWKDKSWRPLAAFFDNFGDTPSSPRTIHMGGLQDHADAYLNLLGLLMGHSDNSGAILTVQDADSSFMANRNGAGGTDGVLEFTKTNNNPPRLKAGVDITNTDGIKRVVTFGKTSFTVTPSFTPAQLALIRGAGIIRVYANWKNGNNTAPTPHGFSRPNVYYAYMDASKATTTSDGGLKFPVMTDDDTTQPGWRTQNSINPAARAPGTNSGDSIDKLSDTSSAAPGLVWNYPDQAVFIGMSDGKTIHNDMAQYTPGNDSITRAMTGVEYDLLANQTADYQYKIDGVMINAYGNGYKLTDDSTDMYLGGYINHHLQIGDATCGVYGIEASSFISRGACTTKTDGQGYVMTQSQGLSYLGHRMVLTQANIAGKGEAKGDASKNILAIIGSVDADPSDPFRSGAGMAAIKWNAFGTDTQDISLCGGAYGAICGLRVISNGNTELTHALVLGGSGILGMDPTFKTNWVQWYPTPNGDWLMGTSVSGGGNLRGVAGYYGATATFTGTLSGADANFSAQVNANHDMVVTGNLISNVGGHLIFQNTISTAAASLQVDATGNILERSKEAIGGGLGLTVHGYRSLAHTGVAEGTQSYCSDCKSSHSTHRAVGIPVWWNGSQWTDSIGDAVIHP</sequence>
<feature type="signal peptide" evidence="2">
    <location>
        <begin position="1"/>
        <end position="22"/>
    </location>
</feature>
<organism evidence="3 4">
    <name type="scientific">Acetobacter musti</name>
    <dbReference type="NCBI Taxonomy" id="864732"/>
    <lineage>
        <taxon>Bacteria</taxon>
        <taxon>Pseudomonadati</taxon>
        <taxon>Pseudomonadota</taxon>
        <taxon>Alphaproteobacteria</taxon>
        <taxon>Acetobacterales</taxon>
        <taxon>Acetobacteraceae</taxon>
        <taxon>Acetobacter</taxon>
    </lineage>
</organism>
<evidence type="ECO:0000256" key="1">
    <source>
        <dbReference type="SAM" id="MobiDB-lite"/>
    </source>
</evidence>
<evidence type="ECO:0000313" key="4">
    <source>
        <dbReference type="Proteomes" id="UP000635278"/>
    </source>
</evidence>
<feature type="compositionally biased region" description="Polar residues" evidence="1">
    <location>
        <begin position="300"/>
        <end position="311"/>
    </location>
</feature>
<feature type="region of interest" description="Disordered" evidence="1">
    <location>
        <begin position="289"/>
        <end position="328"/>
    </location>
</feature>
<gene>
    <name evidence="3" type="ORF">GOB93_19815</name>
</gene>
<keyword evidence="4" id="KW-1185">Reference proteome</keyword>
<dbReference type="EMBL" id="WOTB01000057">
    <property type="protein sequence ID" value="NHN86829.1"/>
    <property type="molecule type" value="Genomic_DNA"/>
</dbReference>
<reference evidence="3 4" key="1">
    <citation type="journal article" date="2020" name="Int. J. Syst. Evol. Microbiol.">
        <title>Novel acetic acid bacteria from cider fermentations: Acetobacter conturbans sp. nov. and Acetobacter fallax sp. nov.</title>
        <authorList>
            <person name="Sombolestani A.S."/>
            <person name="Cleenwerck I."/>
            <person name="Cnockaert M."/>
            <person name="Borremans W."/>
            <person name="Wieme A.D."/>
            <person name="De Vuyst L."/>
            <person name="Vandamme P."/>
        </authorList>
    </citation>
    <scope>NUCLEOTIDE SEQUENCE [LARGE SCALE GENOMIC DNA]</scope>
    <source>
        <strain evidence="3 4">LMG 30640</strain>
    </source>
</reference>
<feature type="chain" id="PRO_5045499948" evidence="2">
    <location>
        <begin position="23"/>
        <end position="736"/>
    </location>
</feature>
<proteinExistence type="predicted"/>
<keyword evidence="2" id="KW-0732">Signal</keyword>
<protein>
    <submittedName>
        <fullName evidence="3">Uncharacterized protein</fullName>
    </submittedName>
</protein>
<accession>A0ABX0JZA1</accession>
<dbReference type="Proteomes" id="UP000635278">
    <property type="component" value="Unassembled WGS sequence"/>
</dbReference>
<name>A0ABX0JZA1_9PROT</name>
<comment type="caution">
    <text evidence="3">The sequence shown here is derived from an EMBL/GenBank/DDBJ whole genome shotgun (WGS) entry which is preliminary data.</text>
</comment>
<evidence type="ECO:0000256" key="2">
    <source>
        <dbReference type="SAM" id="SignalP"/>
    </source>
</evidence>